<dbReference type="Gene3D" id="3.40.630.30">
    <property type="match status" value="1"/>
</dbReference>
<sequence length="148" mass="16256">MNISLATPDDIPELCRLLGYLFAQESEFKPDIQLQRQGLKAIIESPDSGTILVSREAGRLVGMVSLLYSISTALGGRVCLLEDMVVEPEKRGSGIGTALLNHAIGYAREQGVKRITLLTDQDNTAAKRFYNQQGFFLSSMVAMRTFLS</sequence>
<dbReference type="OrthoDB" id="9792929at2"/>
<evidence type="ECO:0000256" key="2">
    <source>
        <dbReference type="ARBA" id="ARBA00023315"/>
    </source>
</evidence>
<dbReference type="AlphaFoldDB" id="A0A1H9D7N6"/>
<gene>
    <name evidence="4" type="ORF">SAMN03080615_00388</name>
</gene>
<dbReference type="STRING" id="355243.SAMN03080615_00388"/>
<evidence type="ECO:0000256" key="1">
    <source>
        <dbReference type="ARBA" id="ARBA00022679"/>
    </source>
</evidence>
<dbReference type="Pfam" id="PF00583">
    <property type="entry name" value="Acetyltransf_1"/>
    <property type="match status" value="1"/>
</dbReference>
<dbReference type="InterPro" id="IPR000182">
    <property type="entry name" value="GNAT_dom"/>
</dbReference>
<name>A0A1H9D7N6_9GAMM</name>
<organism evidence="4 5">
    <name type="scientific">Amphritea atlantica</name>
    <dbReference type="NCBI Taxonomy" id="355243"/>
    <lineage>
        <taxon>Bacteria</taxon>
        <taxon>Pseudomonadati</taxon>
        <taxon>Pseudomonadota</taxon>
        <taxon>Gammaproteobacteria</taxon>
        <taxon>Oceanospirillales</taxon>
        <taxon>Oceanospirillaceae</taxon>
        <taxon>Amphritea</taxon>
    </lineage>
</organism>
<dbReference type="PANTHER" id="PTHR43877:SF2">
    <property type="entry name" value="AMINOALKYLPHOSPHONATE N-ACETYLTRANSFERASE-RELATED"/>
    <property type="match status" value="1"/>
</dbReference>
<protein>
    <submittedName>
        <fullName evidence="4">N-acetylglutamate synthase, GNAT family</fullName>
    </submittedName>
</protein>
<dbReference type="InterPro" id="IPR050832">
    <property type="entry name" value="Bact_Acetyltransf"/>
</dbReference>
<proteinExistence type="predicted"/>
<dbReference type="EMBL" id="FOGB01000001">
    <property type="protein sequence ID" value="SEQ09391.1"/>
    <property type="molecule type" value="Genomic_DNA"/>
</dbReference>
<evidence type="ECO:0000259" key="3">
    <source>
        <dbReference type="PROSITE" id="PS51186"/>
    </source>
</evidence>
<dbReference type="RefSeq" id="WP_091353201.1">
    <property type="nucleotide sequence ID" value="NZ_AP025284.1"/>
</dbReference>
<dbReference type="GO" id="GO:0016747">
    <property type="term" value="F:acyltransferase activity, transferring groups other than amino-acyl groups"/>
    <property type="evidence" value="ECO:0007669"/>
    <property type="project" value="InterPro"/>
</dbReference>
<dbReference type="PANTHER" id="PTHR43877">
    <property type="entry name" value="AMINOALKYLPHOSPHONATE N-ACETYLTRANSFERASE-RELATED-RELATED"/>
    <property type="match status" value="1"/>
</dbReference>
<accession>A0A1H9D7N6</accession>
<keyword evidence="5" id="KW-1185">Reference proteome</keyword>
<evidence type="ECO:0000313" key="4">
    <source>
        <dbReference type="EMBL" id="SEQ09391.1"/>
    </source>
</evidence>
<dbReference type="PROSITE" id="PS51186">
    <property type="entry name" value="GNAT"/>
    <property type="match status" value="1"/>
</dbReference>
<dbReference type="InterPro" id="IPR016181">
    <property type="entry name" value="Acyl_CoA_acyltransferase"/>
</dbReference>
<keyword evidence="1" id="KW-0808">Transferase</keyword>
<reference evidence="5" key="1">
    <citation type="submission" date="2016-10" db="EMBL/GenBank/DDBJ databases">
        <authorList>
            <person name="Varghese N."/>
            <person name="Submissions S."/>
        </authorList>
    </citation>
    <scope>NUCLEOTIDE SEQUENCE [LARGE SCALE GENOMIC DNA]</scope>
    <source>
        <strain evidence="5">DSM 18887</strain>
    </source>
</reference>
<evidence type="ECO:0000313" key="5">
    <source>
        <dbReference type="Proteomes" id="UP000198749"/>
    </source>
</evidence>
<dbReference type="CDD" id="cd04301">
    <property type="entry name" value="NAT_SF"/>
    <property type="match status" value="1"/>
</dbReference>
<feature type="domain" description="N-acetyltransferase" evidence="3">
    <location>
        <begin position="1"/>
        <end position="148"/>
    </location>
</feature>
<keyword evidence="2" id="KW-0012">Acyltransferase</keyword>
<dbReference type="Proteomes" id="UP000198749">
    <property type="component" value="Unassembled WGS sequence"/>
</dbReference>
<dbReference type="SUPFAM" id="SSF55729">
    <property type="entry name" value="Acyl-CoA N-acyltransferases (Nat)"/>
    <property type="match status" value="1"/>
</dbReference>